<dbReference type="InterPro" id="IPR011701">
    <property type="entry name" value="MFS"/>
</dbReference>
<feature type="transmembrane region" description="Helical" evidence="7">
    <location>
        <begin position="220"/>
        <end position="239"/>
    </location>
</feature>
<reference evidence="9 10" key="1">
    <citation type="journal article" date="2016" name="Mol. Biol. Evol.">
        <title>Comparative Genomics of Early-Diverging Mushroom-Forming Fungi Provides Insights into the Origins of Lignocellulose Decay Capabilities.</title>
        <authorList>
            <person name="Nagy L.G."/>
            <person name="Riley R."/>
            <person name="Tritt A."/>
            <person name="Adam C."/>
            <person name="Daum C."/>
            <person name="Floudas D."/>
            <person name="Sun H."/>
            <person name="Yadav J.S."/>
            <person name="Pangilinan J."/>
            <person name="Larsson K.H."/>
            <person name="Matsuura K."/>
            <person name="Barry K."/>
            <person name="Labutti K."/>
            <person name="Kuo R."/>
            <person name="Ohm R.A."/>
            <person name="Bhattacharya S.S."/>
            <person name="Shirouzu T."/>
            <person name="Yoshinaga Y."/>
            <person name="Martin F.M."/>
            <person name="Grigoriev I.V."/>
            <person name="Hibbett D.S."/>
        </authorList>
    </citation>
    <scope>NUCLEOTIDE SEQUENCE [LARGE SCALE GENOMIC DNA]</scope>
    <source>
        <strain evidence="9 10">TUFC12733</strain>
    </source>
</reference>
<evidence type="ECO:0000256" key="3">
    <source>
        <dbReference type="ARBA" id="ARBA00022448"/>
    </source>
</evidence>
<feature type="transmembrane region" description="Helical" evidence="7">
    <location>
        <begin position="335"/>
        <end position="364"/>
    </location>
</feature>
<accession>A0A167R1M4</accession>
<proteinExistence type="inferred from homology"/>
<comment type="subcellular location">
    <subcellularLocation>
        <location evidence="1">Membrane</location>
        <topology evidence="1">Multi-pass membrane protein</topology>
    </subcellularLocation>
</comment>
<dbReference type="PROSITE" id="PS50850">
    <property type="entry name" value="MFS"/>
    <property type="match status" value="1"/>
</dbReference>
<evidence type="ECO:0000256" key="1">
    <source>
        <dbReference type="ARBA" id="ARBA00004141"/>
    </source>
</evidence>
<dbReference type="GO" id="GO:0016020">
    <property type="term" value="C:membrane"/>
    <property type="evidence" value="ECO:0007669"/>
    <property type="project" value="UniProtKB-SubCell"/>
</dbReference>
<keyword evidence="4 7" id="KW-0812">Transmembrane</keyword>
<evidence type="ECO:0000256" key="4">
    <source>
        <dbReference type="ARBA" id="ARBA00022692"/>
    </source>
</evidence>
<feature type="transmembrane region" description="Helical" evidence="7">
    <location>
        <begin position="118"/>
        <end position="135"/>
    </location>
</feature>
<name>A0A167R1M4_CALVF</name>
<feature type="transmembrane region" description="Helical" evidence="7">
    <location>
        <begin position="89"/>
        <end position="111"/>
    </location>
</feature>
<feature type="transmembrane region" description="Helical" evidence="7">
    <location>
        <begin position="435"/>
        <end position="457"/>
    </location>
</feature>
<dbReference type="InterPro" id="IPR020846">
    <property type="entry name" value="MFS_dom"/>
</dbReference>
<feature type="transmembrane region" description="Helical" evidence="7">
    <location>
        <begin position="497"/>
        <end position="516"/>
    </location>
</feature>
<keyword evidence="10" id="KW-1185">Reference proteome</keyword>
<feature type="transmembrane region" description="Helical" evidence="7">
    <location>
        <begin position="141"/>
        <end position="166"/>
    </location>
</feature>
<keyword evidence="3" id="KW-0813">Transport</keyword>
<comment type="similarity">
    <text evidence="2">Belongs to the major facilitator superfamily.</text>
</comment>
<dbReference type="EMBL" id="KV417269">
    <property type="protein sequence ID" value="KZP00460.1"/>
    <property type="molecule type" value="Genomic_DNA"/>
</dbReference>
<dbReference type="Pfam" id="PF07690">
    <property type="entry name" value="MFS_1"/>
    <property type="match status" value="1"/>
</dbReference>
<evidence type="ECO:0000256" key="2">
    <source>
        <dbReference type="ARBA" id="ARBA00008335"/>
    </source>
</evidence>
<evidence type="ECO:0000256" key="6">
    <source>
        <dbReference type="ARBA" id="ARBA00023136"/>
    </source>
</evidence>
<feature type="transmembrane region" description="Helical" evidence="7">
    <location>
        <begin position="410"/>
        <end position="429"/>
    </location>
</feature>
<dbReference type="STRING" id="1330018.A0A167R1M4"/>
<protein>
    <submittedName>
        <fullName evidence="9">MFS general substrate transporter</fullName>
    </submittedName>
</protein>
<evidence type="ECO:0000256" key="7">
    <source>
        <dbReference type="SAM" id="Phobius"/>
    </source>
</evidence>
<dbReference type="FunFam" id="1.20.1250.20:FF:000171">
    <property type="entry name" value="MFS general substrate transporter"/>
    <property type="match status" value="1"/>
</dbReference>
<dbReference type="AlphaFoldDB" id="A0A167R1M4"/>
<gene>
    <name evidence="9" type="ORF">CALVIDRAFT_276378</name>
</gene>
<keyword evidence="5 7" id="KW-1133">Transmembrane helix</keyword>
<dbReference type="SUPFAM" id="SSF103473">
    <property type="entry name" value="MFS general substrate transporter"/>
    <property type="match status" value="1"/>
</dbReference>
<organism evidence="9 10">
    <name type="scientific">Calocera viscosa (strain TUFC12733)</name>
    <dbReference type="NCBI Taxonomy" id="1330018"/>
    <lineage>
        <taxon>Eukaryota</taxon>
        <taxon>Fungi</taxon>
        <taxon>Dikarya</taxon>
        <taxon>Basidiomycota</taxon>
        <taxon>Agaricomycotina</taxon>
        <taxon>Dacrymycetes</taxon>
        <taxon>Dacrymycetales</taxon>
        <taxon>Dacrymycetaceae</taxon>
        <taxon>Calocera</taxon>
    </lineage>
</organism>
<dbReference type="GO" id="GO:0022857">
    <property type="term" value="F:transmembrane transporter activity"/>
    <property type="evidence" value="ECO:0007669"/>
    <property type="project" value="InterPro"/>
</dbReference>
<sequence>MDDKEPGIPSAPPESQAVLEIRERNLGLASAYESKVALLNWHISHEVGFGRFQWTLTALAAFGWFVDNAWFQCVYVATPQVQLEFDVAYIGWASLSLYAGLIVGTFGWGVVSDIVGRRICFNTTLLISSVFGLAAGGANNYVTFCALLACTGLGVGGNIPVDSALYLEFIPGTHQWMLTLLSMFWSLGTLFVALIGWGFIASYSCTEQPCTRANNMGWRYVFFATGAIVFAMWVMRFFVYRIPESPKYLIARGRDAEAVAVVHYMAEQNGRTCTLTLEKLRTAAGESVDDLKSSNTEGVSPTARMTAQILWHMAKQSVGQFSMEHVRALFATWRVAINTIVLILIWGLIGAASPLYNAFIIVFISEKGAEVGQSSIYTTYRQYAITSTVGIPAAIIAAALVELPRSGRKGAMALSTALTGVFLFLFTTSRNPEGILGWNCALSLTQDIMYGVLYAYTPESYPAPQRGTGYAFSMTFNRIMGVVILLIGRFIPITPTTPVYVSASLFLVTSVFMLLLPIETKGRAAV</sequence>
<keyword evidence="6 7" id="KW-0472">Membrane</keyword>
<dbReference type="Gene3D" id="1.20.1250.20">
    <property type="entry name" value="MFS general substrate transporter like domains"/>
    <property type="match status" value="1"/>
</dbReference>
<feature type="domain" description="Major facilitator superfamily (MFS) profile" evidence="8">
    <location>
        <begin position="56"/>
        <end position="521"/>
    </location>
</feature>
<feature type="transmembrane region" description="Helical" evidence="7">
    <location>
        <begin position="178"/>
        <end position="200"/>
    </location>
</feature>
<dbReference type="PANTHER" id="PTHR23511:SF5">
    <property type="entry name" value="MAJOR FACILITATOR-TYPE TRANSPORTER HXNZ-RELATED"/>
    <property type="match status" value="1"/>
</dbReference>
<evidence type="ECO:0000256" key="5">
    <source>
        <dbReference type="ARBA" id="ARBA00022989"/>
    </source>
</evidence>
<feature type="transmembrane region" description="Helical" evidence="7">
    <location>
        <begin position="384"/>
        <end position="403"/>
    </location>
</feature>
<dbReference type="Proteomes" id="UP000076738">
    <property type="component" value="Unassembled WGS sequence"/>
</dbReference>
<evidence type="ECO:0000313" key="10">
    <source>
        <dbReference type="Proteomes" id="UP000076738"/>
    </source>
</evidence>
<dbReference type="OrthoDB" id="3936150at2759"/>
<dbReference type="InterPro" id="IPR036259">
    <property type="entry name" value="MFS_trans_sf"/>
</dbReference>
<evidence type="ECO:0000313" key="9">
    <source>
        <dbReference type="EMBL" id="KZP00460.1"/>
    </source>
</evidence>
<evidence type="ECO:0000259" key="8">
    <source>
        <dbReference type="PROSITE" id="PS50850"/>
    </source>
</evidence>
<feature type="transmembrane region" description="Helical" evidence="7">
    <location>
        <begin position="469"/>
        <end position="491"/>
    </location>
</feature>
<dbReference type="PANTHER" id="PTHR23511">
    <property type="entry name" value="SYNAPTIC VESICLE GLYCOPROTEIN 2"/>
    <property type="match status" value="1"/>
</dbReference>